<dbReference type="Pfam" id="PF03184">
    <property type="entry name" value="DDE_1"/>
    <property type="match status" value="1"/>
</dbReference>
<evidence type="ECO:0000313" key="2">
    <source>
        <dbReference type="EMBL" id="CRZ02007.1"/>
    </source>
</evidence>
<name>A0A0H5QK57_9EUKA</name>
<reference evidence="2" key="1">
    <citation type="submission" date="2015-04" db="EMBL/GenBank/DDBJ databases">
        <title>The genome sequence of the plant pathogenic Rhizarian Plasmodiophora brassicae reveals insights in its biotrophic life cycle and the origin of chitin synthesis.</title>
        <authorList>
            <person name="Schwelm A."/>
            <person name="Fogelqvist J."/>
            <person name="Knaust A."/>
            <person name="Julke S."/>
            <person name="Lilja T."/>
            <person name="Dhandapani V."/>
            <person name="Bonilla-Rosso G."/>
            <person name="Karlsson M."/>
            <person name="Shevchenko A."/>
            <person name="Choi S.R."/>
            <person name="Kim H.G."/>
            <person name="Park J.Y."/>
            <person name="Lim Y.P."/>
            <person name="Ludwig-Muller J."/>
            <person name="Dixelius C."/>
        </authorList>
    </citation>
    <scope>NUCLEOTIDE SEQUENCE</scope>
    <source>
        <tissue evidence="2">Potato root galls</tissue>
    </source>
</reference>
<dbReference type="AlphaFoldDB" id="A0A0H5QK57"/>
<evidence type="ECO:0000259" key="1">
    <source>
        <dbReference type="Pfam" id="PF03184"/>
    </source>
</evidence>
<protein>
    <recommendedName>
        <fullName evidence="1">DDE-1 domain-containing protein</fullName>
    </recommendedName>
</protein>
<accession>A0A0H5QK57</accession>
<dbReference type="GO" id="GO:0003676">
    <property type="term" value="F:nucleic acid binding"/>
    <property type="evidence" value="ECO:0007669"/>
    <property type="project" value="InterPro"/>
</dbReference>
<feature type="domain" description="DDE-1" evidence="1">
    <location>
        <begin position="43"/>
        <end position="131"/>
    </location>
</feature>
<dbReference type="EMBL" id="HACM01001565">
    <property type="protein sequence ID" value="CRZ02007.1"/>
    <property type="molecule type" value="Transcribed_RNA"/>
</dbReference>
<dbReference type="InterPro" id="IPR004875">
    <property type="entry name" value="DDE_SF_endonuclease_dom"/>
</dbReference>
<sequence>MLNDVELCNIWNIDESALQYRTTSSRSYVSVNSDGRGVKRSKDRLTITPIVSSAGEKMIIQVIEKSTQPRALKGFDINKTFDVVYDHQKKAWQDGSSMMRLIHRINRESRVQEIHFFVLMDNCSSHVYAAKMLDPNGTVETFFKYRSIVMVFPS</sequence>
<proteinExistence type="predicted"/>
<organism evidence="2">
    <name type="scientific">Spongospora subterranea</name>
    <dbReference type="NCBI Taxonomy" id="70186"/>
    <lineage>
        <taxon>Eukaryota</taxon>
        <taxon>Sar</taxon>
        <taxon>Rhizaria</taxon>
        <taxon>Endomyxa</taxon>
        <taxon>Phytomyxea</taxon>
        <taxon>Plasmodiophorida</taxon>
        <taxon>Plasmodiophoridae</taxon>
        <taxon>Spongospora</taxon>
    </lineage>
</organism>